<reference evidence="1 2" key="1">
    <citation type="submission" date="2019-04" db="EMBL/GenBank/DDBJ databases">
        <title>Annotation for the trematode Fasciola gigantica.</title>
        <authorList>
            <person name="Choi Y.-J."/>
        </authorList>
    </citation>
    <scope>NUCLEOTIDE SEQUENCE [LARGE SCALE GENOMIC DNA]</scope>
    <source>
        <strain evidence="1">Uganda_cow_1</strain>
    </source>
</reference>
<proteinExistence type="predicted"/>
<evidence type="ECO:0000313" key="2">
    <source>
        <dbReference type="Proteomes" id="UP000316759"/>
    </source>
</evidence>
<sequence length="110" mass="12348">MAETEKKANLTDFLHCPNLIPGKLDLTECPPSNRQRGFLQRSGVASLNKLGARSRLSGILSCRLSRASQKENLASRFQNIQVQNVHTLTLPDAISLSCRRHEREKRNLPV</sequence>
<dbReference type="AlphaFoldDB" id="A0A504YCY5"/>
<keyword evidence="2" id="KW-1185">Reference proteome</keyword>
<dbReference type="EMBL" id="SUNJ01012367">
    <property type="protein sequence ID" value="TPP58105.1"/>
    <property type="molecule type" value="Genomic_DNA"/>
</dbReference>
<accession>A0A504YCY5</accession>
<organism evidence="1 2">
    <name type="scientific">Fasciola gigantica</name>
    <name type="common">Giant liver fluke</name>
    <dbReference type="NCBI Taxonomy" id="46835"/>
    <lineage>
        <taxon>Eukaryota</taxon>
        <taxon>Metazoa</taxon>
        <taxon>Spiralia</taxon>
        <taxon>Lophotrochozoa</taxon>
        <taxon>Platyhelminthes</taxon>
        <taxon>Trematoda</taxon>
        <taxon>Digenea</taxon>
        <taxon>Plagiorchiida</taxon>
        <taxon>Echinostomata</taxon>
        <taxon>Echinostomatoidea</taxon>
        <taxon>Fasciolidae</taxon>
        <taxon>Fasciola</taxon>
    </lineage>
</organism>
<protein>
    <submittedName>
        <fullName evidence="1">Uncharacterized protein</fullName>
    </submittedName>
</protein>
<comment type="caution">
    <text evidence="1">The sequence shown here is derived from an EMBL/GenBank/DDBJ whole genome shotgun (WGS) entry which is preliminary data.</text>
</comment>
<name>A0A504YCY5_FASGI</name>
<gene>
    <name evidence="1" type="ORF">FGIG_05791</name>
</gene>
<evidence type="ECO:0000313" key="1">
    <source>
        <dbReference type="EMBL" id="TPP58105.1"/>
    </source>
</evidence>
<dbReference type="Proteomes" id="UP000316759">
    <property type="component" value="Unassembled WGS sequence"/>
</dbReference>